<proteinExistence type="predicted"/>
<keyword evidence="3 9" id="KW-0479">Metal-binding</keyword>
<keyword evidence="7" id="KW-1015">Disulfide bond</keyword>
<comment type="cofactor">
    <cofactor evidence="9 10">
        <name>Zn(2+)</name>
        <dbReference type="ChEBI" id="CHEBI:29105"/>
    </cofactor>
    <text evidence="9 10">Binds 1 zinc ion per subunit.</text>
</comment>
<evidence type="ECO:0000256" key="4">
    <source>
        <dbReference type="ARBA" id="ARBA00022801"/>
    </source>
</evidence>
<dbReference type="InterPro" id="IPR035914">
    <property type="entry name" value="Sperma_CUB_dom_sf"/>
</dbReference>
<evidence type="ECO:0000256" key="3">
    <source>
        <dbReference type="ARBA" id="ARBA00022723"/>
    </source>
</evidence>
<dbReference type="InterPro" id="IPR024079">
    <property type="entry name" value="MetalloPept_cat_dom_sf"/>
</dbReference>
<evidence type="ECO:0000256" key="9">
    <source>
        <dbReference type="PROSITE-ProRule" id="PRU01211"/>
    </source>
</evidence>
<dbReference type="InterPro" id="IPR006026">
    <property type="entry name" value="Peptidase_Metallo"/>
</dbReference>
<feature type="domain" description="CUB" evidence="11">
    <location>
        <begin position="327"/>
        <end position="441"/>
    </location>
</feature>
<dbReference type="EMBL" id="CAXKWB010037255">
    <property type="protein sequence ID" value="CAL4149475.1"/>
    <property type="molecule type" value="Genomic_DNA"/>
</dbReference>
<dbReference type="PANTHER" id="PTHR10127">
    <property type="entry name" value="DISCOIDIN, CUB, EGF, LAMININ , AND ZINC METALLOPROTEASE DOMAIN CONTAINING"/>
    <property type="match status" value="1"/>
</dbReference>
<evidence type="ECO:0000256" key="1">
    <source>
        <dbReference type="ARBA" id="ARBA00022536"/>
    </source>
</evidence>
<dbReference type="PRINTS" id="PR00480">
    <property type="entry name" value="ASTACIN"/>
</dbReference>
<dbReference type="Gene3D" id="3.40.390.10">
    <property type="entry name" value="Collagenase (Catalytic Domain)"/>
    <property type="match status" value="1"/>
</dbReference>
<keyword evidence="2 9" id="KW-0645">Protease</keyword>
<dbReference type="AlphaFoldDB" id="A0AAV2RXD2"/>
<dbReference type="InterPro" id="IPR000859">
    <property type="entry name" value="CUB_dom"/>
</dbReference>
<dbReference type="CDD" id="cd00041">
    <property type="entry name" value="CUB"/>
    <property type="match status" value="1"/>
</dbReference>
<feature type="signal peptide" evidence="10">
    <location>
        <begin position="1"/>
        <end position="22"/>
    </location>
</feature>
<dbReference type="PANTHER" id="PTHR10127:SF893">
    <property type="entry name" value="METALLOENDOPEPTIDASE"/>
    <property type="match status" value="1"/>
</dbReference>
<feature type="binding site" evidence="9">
    <location>
        <position position="176"/>
    </location>
    <ligand>
        <name>Zn(2+)</name>
        <dbReference type="ChEBI" id="CHEBI:29105"/>
        <note>catalytic</note>
    </ligand>
</feature>
<keyword evidence="5 9" id="KW-0862">Zinc</keyword>
<feature type="active site" evidence="9">
    <location>
        <position position="177"/>
    </location>
</feature>
<reference evidence="13 14" key="1">
    <citation type="submission" date="2024-05" db="EMBL/GenBank/DDBJ databases">
        <authorList>
            <person name="Wallberg A."/>
        </authorList>
    </citation>
    <scope>NUCLEOTIDE SEQUENCE [LARGE SCALE GENOMIC DNA]</scope>
</reference>
<evidence type="ECO:0000256" key="7">
    <source>
        <dbReference type="ARBA" id="ARBA00023157"/>
    </source>
</evidence>
<keyword evidence="10" id="KW-0732">Signal</keyword>
<dbReference type="EC" id="3.4.24.-" evidence="10"/>
<protein>
    <recommendedName>
        <fullName evidence="10">Metalloendopeptidase</fullName>
        <ecNumber evidence="10">3.4.24.-</ecNumber>
    </recommendedName>
</protein>
<evidence type="ECO:0000313" key="13">
    <source>
        <dbReference type="EMBL" id="CAL4149475.1"/>
    </source>
</evidence>
<keyword evidence="4 9" id="KW-0378">Hydrolase</keyword>
<evidence type="ECO:0000256" key="5">
    <source>
        <dbReference type="ARBA" id="ARBA00022833"/>
    </source>
</evidence>
<dbReference type="SMART" id="SM00042">
    <property type="entry name" value="CUB"/>
    <property type="match status" value="1"/>
</dbReference>
<sequence>MAAQKEWMACAFLWACLVLVTGAPSFMSPREDPRHPGKSLTIPFKDRFDLLNLHETPSGGIIVQGDILIDPSRPVPNKFTPDPEYRWPEDPLTGWPVVPYVITQDSQGDAEVIKEGLDHWMENTCLTFKETTNTNQPHAQFIKGGGCYSNVGQVWWQNGQDISIGIGCEYMETVAHEVGHCIGFNHEQSRIDRDDSVKIMWENIEEGKEHNFDKVETNSTGIEYDYTSVMEYISNAFTSNGKTTMMPWNPYNERLMSSKNGLTFRDKLLANRVYGCIDKWESTCGLSNIQCANDGYVGVDCKCVCPAGTSGEDCSQVDGPYYPPITCGGNVTEVTDISSTNYPNVFNPDEWCMWWVQASEGKRARVTFHDFDLLYRPEEGICYWDHLEIRSVDPLESGDVFCEKEISPGQEFISEGQDLFIAFYGSEYNWSTGFSATIDFV</sequence>
<evidence type="ECO:0000256" key="2">
    <source>
        <dbReference type="ARBA" id="ARBA00022670"/>
    </source>
</evidence>
<dbReference type="SUPFAM" id="SSF55486">
    <property type="entry name" value="Metalloproteases ('zincins'), catalytic domain"/>
    <property type="match status" value="1"/>
</dbReference>
<dbReference type="GO" id="GO:0008270">
    <property type="term" value="F:zinc ion binding"/>
    <property type="evidence" value="ECO:0007669"/>
    <property type="project" value="UniProtKB-UniRule"/>
</dbReference>
<evidence type="ECO:0000313" key="14">
    <source>
        <dbReference type="Proteomes" id="UP001497623"/>
    </source>
</evidence>
<evidence type="ECO:0000256" key="8">
    <source>
        <dbReference type="PROSITE-ProRule" id="PRU00059"/>
    </source>
</evidence>
<dbReference type="Gene3D" id="2.60.120.290">
    <property type="entry name" value="Spermadhesin, CUB domain"/>
    <property type="match status" value="1"/>
</dbReference>
<feature type="chain" id="PRO_5043107283" description="Metalloendopeptidase" evidence="10">
    <location>
        <begin position="23"/>
        <end position="441"/>
    </location>
</feature>
<dbReference type="Pfam" id="PF00431">
    <property type="entry name" value="CUB"/>
    <property type="match status" value="1"/>
</dbReference>
<keyword evidence="1" id="KW-0245">EGF-like domain</keyword>
<dbReference type="InterPro" id="IPR001506">
    <property type="entry name" value="Peptidase_M12A"/>
</dbReference>
<dbReference type="GO" id="GO:0006508">
    <property type="term" value="P:proteolysis"/>
    <property type="evidence" value="ECO:0007669"/>
    <property type="project" value="UniProtKB-KW"/>
</dbReference>
<dbReference type="GO" id="GO:0004222">
    <property type="term" value="F:metalloendopeptidase activity"/>
    <property type="evidence" value="ECO:0007669"/>
    <property type="project" value="UniProtKB-UniRule"/>
</dbReference>
<accession>A0AAV2RXD2</accession>
<evidence type="ECO:0000259" key="12">
    <source>
        <dbReference type="PROSITE" id="PS51864"/>
    </source>
</evidence>
<comment type="caution">
    <text evidence="8">Lacks conserved residue(s) required for the propagation of feature annotation.</text>
</comment>
<evidence type="ECO:0000256" key="10">
    <source>
        <dbReference type="RuleBase" id="RU361183"/>
    </source>
</evidence>
<organism evidence="13 14">
    <name type="scientific">Meganyctiphanes norvegica</name>
    <name type="common">Northern krill</name>
    <name type="synonym">Thysanopoda norvegica</name>
    <dbReference type="NCBI Taxonomy" id="48144"/>
    <lineage>
        <taxon>Eukaryota</taxon>
        <taxon>Metazoa</taxon>
        <taxon>Ecdysozoa</taxon>
        <taxon>Arthropoda</taxon>
        <taxon>Crustacea</taxon>
        <taxon>Multicrustacea</taxon>
        <taxon>Malacostraca</taxon>
        <taxon>Eumalacostraca</taxon>
        <taxon>Eucarida</taxon>
        <taxon>Euphausiacea</taxon>
        <taxon>Euphausiidae</taxon>
        <taxon>Meganyctiphanes</taxon>
    </lineage>
</organism>
<dbReference type="CDD" id="cd04280">
    <property type="entry name" value="ZnMc_astacin_like"/>
    <property type="match status" value="1"/>
</dbReference>
<keyword evidence="14" id="KW-1185">Reference proteome</keyword>
<dbReference type="Proteomes" id="UP001497623">
    <property type="component" value="Unassembled WGS sequence"/>
</dbReference>
<dbReference type="Pfam" id="PF01400">
    <property type="entry name" value="Astacin"/>
    <property type="match status" value="1"/>
</dbReference>
<feature type="binding site" evidence="9">
    <location>
        <position position="180"/>
    </location>
    <ligand>
        <name>Zn(2+)</name>
        <dbReference type="ChEBI" id="CHEBI:29105"/>
        <note>catalytic</note>
    </ligand>
</feature>
<name>A0AAV2RXD2_MEGNR</name>
<evidence type="ECO:0000259" key="11">
    <source>
        <dbReference type="PROSITE" id="PS01180"/>
    </source>
</evidence>
<comment type="caution">
    <text evidence="13">The sequence shown here is derived from an EMBL/GenBank/DDBJ whole genome shotgun (WGS) entry which is preliminary data.</text>
</comment>
<dbReference type="InterPro" id="IPR034035">
    <property type="entry name" value="Astacin-like_dom"/>
</dbReference>
<dbReference type="PROSITE" id="PS01180">
    <property type="entry name" value="CUB"/>
    <property type="match status" value="1"/>
</dbReference>
<keyword evidence="6 9" id="KW-0482">Metalloprotease</keyword>
<gene>
    <name evidence="13" type="ORF">MNOR_LOCUS30452</name>
</gene>
<feature type="domain" description="Peptidase M12A" evidence="12">
    <location>
        <begin position="78"/>
        <end position="277"/>
    </location>
</feature>
<evidence type="ECO:0000256" key="6">
    <source>
        <dbReference type="ARBA" id="ARBA00023049"/>
    </source>
</evidence>
<dbReference type="SMART" id="SM00235">
    <property type="entry name" value="ZnMc"/>
    <property type="match status" value="1"/>
</dbReference>
<feature type="binding site" evidence="9">
    <location>
        <position position="186"/>
    </location>
    <ligand>
        <name>Zn(2+)</name>
        <dbReference type="ChEBI" id="CHEBI:29105"/>
        <note>catalytic</note>
    </ligand>
</feature>
<dbReference type="PROSITE" id="PS51864">
    <property type="entry name" value="ASTACIN"/>
    <property type="match status" value="1"/>
</dbReference>
<dbReference type="SUPFAM" id="SSF49854">
    <property type="entry name" value="Spermadhesin, CUB domain"/>
    <property type="match status" value="1"/>
</dbReference>